<evidence type="ECO:0000313" key="2">
    <source>
        <dbReference type="EMBL" id="MFL4471952.1"/>
    </source>
</evidence>
<protein>
    <recommendedName>
        <fullName evidence="4">Alpha/beta hydrolase</fullName>
    </recommendedName>
</protein>
<evidence type="ECO:0000256" key="1">
    <source>
        <dbReference type="SAM" id="Phobius"/>
    </source>
</evidence>
<gene>
    <name evidence="2" type="ORF">ACERZ8_19485</name>
</gene>
<dbReference type="EMBL" id="JBHDIY010000002">
    <property type="protein sequence ID" value="MFL4471952.1"/>
    <property type="molecule type" value="Genomic_DNA"/>
</dbReference>
<evidence type="ECO:0000313" key="3">
    <source>
        <dbReference type="Proteomes" id="UP001627408"/>
    </source>
</evidence>
<keyword evidence="1" id="KW-0472">Membrane</keyword>
<reference evidence="2 3" key="1">
    <citation type="submission" date="2024-08" db="EMBL/GenBank/DDBJ databases">
        <title>Tateyamaria sp. nov., isolated from marine algae.</title>
        <authorList>
            <person name="Choi B.J."/>
            <person name="Kim J.M."/>
            <person name="Lee J.K."/>
            <person name="Choi D.G."/>
            <person name="Bayburt H."/>
            <person name="Baek J.H."/>
            <person name="Han D.M."/>
            <person name="Jeon C.O."/>
        </authorList>
    </citation>
    <scope>NUCLEOTIDE SEQUENCE [LARGE SCALE GENOMIC DNA]</scope>
    <source>
        <strain evidence="2 3">KMU-156</strain>
    </source>
</reference>
<name>A0ABW8UYB6_9RHOB</name>
<comment type="caution">
    <text evidence="2">The sequence shown here is derived from an EMBL/GenBank/DDBJ whole genome shotgun (WGS) entry which is preliminary data.</text>
</comment>
<keyword evidence="1" id="KW-0812">Transmembrane</keyword>
<evidence type="ECO:0008006" key="4">
    <source>
        <dbReference type="Google" id="ProtNLM"/>
    </source>
</evidence>
<accession>A0ABW8UYB6</accession>
<organism evidence="2 3">
    <name type="scientific">Tateyamaria armeniaca</name>
    <dbReference type="NCBI Taxonomy" id="2518930"/>
    <lineage>
        <taxon>Bacteria</taxon>
        <taxon>Pseudomonadati</taxon>
        <taxon>Pseudomonadota</taxon>
        <taxon>Alphaproteobacteria</taxon>
        <taxon>Rhodobacterales</taxon>
        <taxon>Roseobacteraceae</taxon>
        <taxon>Tateyamaria</taxon>
    </lineage>
</organism>
<sequence length="121" mass="13171">MKRIGRMLGYVLLCLRLLVGALWLFGPYEDATLTPQSVTVNPDLDAHFASVEGAFDDITPGVEKRVVWAGDPGMQTEWAILYVHGFSATSEEIRPVPDRLAEELGAKRGNSSADARLGARA</sequence>
<feature type="transmembrane region" description="Helical" evidence="1">
    <location>
        <begin position="7"/>
        <end position="26"/>
    </location>
</feature>
<dbReference type="RefSeq" id="WP_407593823.1">
    <property type="nucleotide sequence ID" value="NZ_JBHDIY010000002.1"/>
</dbReference>
<dbReference type="Proteomes" id="UP001627408">
    <property type="component" value="Unassembled WGS sequence"/>
</dbReference>
<proteinExistence type="predicted"/>
<keyword evidence="1" id="KW-1133">Transmembrane helix</keyword>
<keyword evidence="3" id="KW-1185">Reference proteome</keyword>